<dbReference type="AlphaFoldDB" id="A0A8D8M738"/>
<keyword evidence="1" id="KW-0472">Membrane</keyword>
<sequence length="100" mass="11989">MKTDVNLLSLVTIFYFIFIFYIKNILFDKHRKLYDFVNYKGQSEWVDVVQWVGVVQWVDVVHTTHCGVSGIGIFCLPIFTFDDIFISYSRQRQFCRTRFD</sequence>
<evidence type="ECO:0000313" key="2">
    <source>
        <dbReference type="EMBL" id="CAG6622048.1"/>
    </source>
</evidence>
<feature type="transmembrane region" description="Helical" evidence="1">
    <location>
        <begin position="6"/>
        <end position="22"/>
    </location>
</feature>
<dbReference type="EMBL" id="HBUF01051627">
    <property type="protein sequence ID" value="CAG6622048.1"/>
    <property type="molecule type" value="Transcribed_RNA"/>
</dbReference>
<name>A0A8D8M738_9HEMI</name>
<keyword evidence="1" id="KW-0812">Transmembrane</keyword>
<accession>A0A8D8M738</accession>
<evidence type="ECO:0000256" key="1">
    <source>
        <dbReference type="SAM" id="Phobius"/>
    </source>
</evidence>
<reference evidence="2" key="1">
    <citation type="submission" date="2021-05" db="EMBL/GenBank/DDBJ databases">
        <authorList>
            <person name="Alioto T."/>
            <person name="Alioto T."/>
            <person name="Gomez Garrido J."/>
        </authorList>
    </citation>
    <scope>NUCLEOTIDE SEQUENCE</scope>
</reference>
<protein>
    <submittedName>
        <fullName evidence="2">Uncharacterized protein</fullName>
    </submittedName>
</protein>
<organism evidence="2">
    <name type="scientific">Cacopsylla melanoneura</name>
    <dbReference type="NCBI Taxonomy" id="428564"/>
    <lineage>
        <taxon>Eukaryota</taxon>
        <taxon>Metazoa</taxon>
        <taxon>Ecdysozoa</taxon>
        <taxon>Arthropoda</taxon>
        <taxon>Hexapoda</taxon>
        <taxon>Insecta</taxon>
        <taxon>Pterygota</taxon>
        <taxon>Neoptera</taxon>
        <taxon>Paraneoptera</taxon>
        <taxon>Hemiptera</taxon>
        <taxon>Sternorrhyncha</taxon>
        <taxon>Psylloidea</taxon>
        <taxon>Psyllidae</taxon>
        <taxon>Psyllinae</taxon>
        <taxon>Cacopsylla</taxon>
    </lineage>
</organism>
<proteinExistence type="predicted"/>
<keyword evidence="1" id="KW-1133">Transmembrane helix</keyword>